<dbReference type="EMBL" id="JRES01000567">
    <property type="protein sequence ID" value="KNC30157.1"/>
    <property type="molecule type" value="Genomic_DNA"/>
</dbReference>
<gene>
    <name evidence="1" type="ORF">FF38_13978</name>
</gene>
<evidence type="ECO:0000313" key="1">
    <source>
        <dbReference type="EMBL" id="KNC30157.1"/>
    </source>
</evidence>
<name>A0A0L0CD68_LUCCU</name>
<dbReference type="Proteomes" id="UP000037069">
    <property type="component" value="Unassembled WGS sequence"/>
</dbReference>
<evidence type="ECO:0000313" key="2">
    <source>
        <dbReference type="Proteomes" id="UP000037069"/>
    </source>
</evidence>
<comment type="caution">
    <text evidence="1">The sequence shown here is derived from an EMBL/GenBank/DDBJ whole genome shotgun (WGS) entry which is preliminary data.</text>
</comment>
<dbReference type="AlphaFoldDB" id="A0A0L0CD68"/>
<sequence length="172" mass="19341">MKNITHTPKVTSLTSIYVAVKTAFKSYILLAAAATADIRINKYECIVGHGEHMIPLHQSNIQRNYELSEITNRFQPFSIAFVLYLYIKCIVCSHLQSLSMSFDTTTNATTTKLVRRLLVQVVCFSCAGCGLRVVKHPHTEAFVSVQNDFSLAREYKDIIILPQLSTETIHSS</sequence>
<organism evidence="1 2">
    <name type="scientific">Lucilia cuprina</name>
    <name type="common">Green bottle fly</name>
    <name type="synonym">Australian sheep blowfly</name>
    <dbReference type="NCBI Taxonomy" id="7375"/>
    <lineage>
        <taxon>Eukaryota</taxon>
        <taxon>Metazoa</taxon>
        <taxon>Ecdysozoa</taxon>
        <taxon>Arthropoda</taxon>
        <taxon>Hexapoda</taxon>
        <taxon>Insecta</taxon>
        <taxon>Pterygota</taxon>
        <taxon>Neoptera</taxon>
        <taxon>Endopterygota</taxon>
        <taxon>Diptera</taxon>
        <taxon>Brachycera</taxon>
        <taxon>Muscomorpha</taxon>
        <taxon>Oestroidea</taxon>
        <taxon>Calliphoridae</taxon>
        <taxon>Luciliinae</taxon>
        <taxon>Lucilia</taxon>
    </lineage>
</organism>
<accession>A0A0L0CD68</accession>
<proteinExistence type="predicted"/>
<keyword evidence="2" id="KW-1185">Reference proteome</keyword>
<reference evidence="1 2" key="1">
    <citation type="journal article" date="2015" name="Nat. Commun.">
        <title>Lucilia cuprina genome unlocks parasitic fly biology to underpin future interventions.</title>
        <authorList>
            <person name="Anstead C.A."/>
            <person name="Korhonen P.K."/>
            <person name="Young N.D."/>
            <person name="Hall R.S."/>
            <person name="Jex A.R."/>
            <person name="Murali S.C."/>
            <person name="Hughes D.S."/>
            <person name="Lee S.F."/>
            <person name="Perry T."/>
            <person name="Stroehlein A.J."/>
            <person name="Ansell B.R."/>
            <person name="Breugelmans B."/>
            <person name="Hofmann A."/>
            <person name="Qu J."/>
            <person name="Dugan S."/>
            <person name="Lee S.L."/>
            <person name="Chao H."/>
            <person name="Dinh H."/>
            <person name="Han Y."/>
            <person name="Doddapaneni H.V."/>
            <person name="Worley K.C."/>
            <person name="Muzny D.M."/>
            <person name="Ioannidis P."/>
            <person name="Waterhouse R.M."/>
            <person name="Zdobnov E.M."/>
            <person name="James P.J."/>
            <person name="Bagnall N.H."/>
            <person name="Kotze A.C."/>
            <person name="Gibbs R.A."/>
            <person name="Richards S."/>
            <person name="Batterham P."/>
            <person name="Gasser R.B."/>
        </authorList>
    </citation>
    <scope>NUCLEOTIDE SEQUENCE [LARGE SCALE GENOMIC DNA]</scope>
    <source>
        <strain evidence="1 2">LS</strain>
        <tissue evidence="1">Full body</tissue>
    </source>
</reference>
<protein>
    <submittedName>
        <fullName evidence="1">Uncharacterized protein</fullName>
    </submittedName>
</protein>